<dbReference type="InterPro" id="IPR018727">
    <property type="entry name" value="DUF2267"/>
</dbReference>
<keyword evidence="2" id="KW-1185">Reference proteome</keyword>
<dbReference type="Proteomes" id="UP000199356">
    <property type="component" value="Unassembled WGS sequence"/>
</dbReference>
<accession>A0A1I5TAU1</accession>
<evidence type="ECO:0000313" key="1">
    <source>
        <dbReference type="EMBL" id="SFP80132.1"/>
    </source>
</evidence>
<dbReference type="RefSeq" id="WP_093423659.1">
    <property type="nucleotide sequence ID" value="NZ_FOXA01000013.1"/>
</dbReference>
<organism evidence="1 2">
    <name type="scientific">Tranquillimonas alkanivorans</name>
    <dbReference type="NCBI Taxonomy" id="441119"/>
    <lineage>
        <taxon>Bacteria</taxon>
        <taxon>Pseudomonadati</taxon>
        <taxon>Pseudomonadota</taxon>
        <taxon>Alphaproteobacteria</taxon>
        <taxon>Rhodobacterales</taxon>
        <taxon>Roseobacteraceae</taxon>
        <taxon>Tranquillimonas</taxon>
    </lineage>
</organism>
<evidence type="ECO:0000313" key="2">
    <source>
        <dbReference type="Proteomes" id="UP000199356"/>
    </source>
</evidence>
<gene>
    <name evidence="1" type="ORF">SAMN04488047_11320</name>
</gene>
<name>A0A1I5TAU1_9RHOB</name>
<proteinExistence type="predicted"/>
<dbReference type="Pfam" id="PF10025">
    <property type="entry name" value="DUF2267"/>
    <property type="match status" value="1"/>
</dbReference>
<sequence>MSDHGLEIIDRTVNDTNHWLNELSSQLGCEKKQAYHVLRGGLHTLRDRLTVQEASHLGGQLPHLVRGIYYENWRPADAPCKVRDQEEYLVLLAERIGDDQVTEPENAARAVFGLLKRHIDPGEWTHVRGMLPAEVEAMHDAA</sequence>
<dbReference type="Gene3D" id="1.10.490.110">
    <property type="entry name" value="Uncharacterized conserved protein DUF2267"/>
    <property type="match status" value="1"/>
</dbReference>
<reference evidence="1 2" key="1">
    <citation type="submission" date="2016-10" db="EMBL/GenBank/DDBJ databases">
        <authorList>
            <person name="de Groot N.N."/>
        </authorList>
    </citation>
    <scope>NUCLEOTIDE SEQUENCE [LARGE SCALE GENOMIC DNA]</scope>
    <source>
        <strain evidence="1 2">DSM 19547</strain>
    </source>
</reference>
<dbReference type="EMBL" id="FOXA01000013">
    <property type="protein sequence ID" value="SFP80132.1"/>
    <property type="molecule type" value="Genomic_DNA"/>
</dbReference>
<protein>
    <submittedName>
        <fullName evidence="1">Uncharacterized conserved protein, DUF2267 family</fullName>
    </submittedName>
</protein>
<dbReference type="STRING" id="441119.SAMN04488047_11320"/>
<dbReference type="AlphaFoldDB" id="A0A1I5TAU1"/>
<dbReference type="OrthoDB" id="20942at2"/>
<dbReference type="InterPro" id="IPR038282">
    <property type="entry name" value="DUF2267_sf"/>
</dbReference>